<dbReference type="Pfam" id="PF07730">
    <property type="entry name" value="HisKA_3"/>
    <property type="match status" value="1"/>
</dbReference>
<dbReference type="GO" id="GO:0046983">
    <property type="term" value="F:protein dimerization activity"/>
    <property type="evidence" value="ECO:0007669"/>
    <property type="project" value="InterPro"/>
</dbReference>
<keyword evidence="4" id="KW-0812">Transmembrane</keyword>
<dbReference type="PANTHER" id="PTHR24421">
    <property type="entry name" value="NITRATE/NITRITE SENSOR PROTEIN NARX-RELATED"/>
    <property type="match status" value="1"/>
</dbReference>
<dbReference type="CDD" id="cd16917">
    <property type="entry name" value="HATPase_UhpB-NarQ-NarX-like"/>
    <property type="match status" value="1"/>
</dbReference>
<feature type="transmembrane region" description="Helical" evidence="4">
    <location>
        <begin position="12"/>
        <end position="30"/>
    </location>
</feature>
<evidence type="ECO:0000256" key="2">
    <source>
        <dbReference type="ARBA" id="ARBA00022777"/>
    </source>
</evidence>
<dbReference type="PANTHER" id="PTHR24421:SF59">
    <property type="entry name" value="OXYGEN SENSOR HISTIDINE KINASE NREB"/>
    <property type="match status" value="1"/>
</dbReference>
<dbReference type="OrthoDB" id="5241784at2"/>
<feature type="domain" description="Signal transduction histidine kinase subgroup 3 dimerisation and phosphoacceptor" evidence="5">
    <location>
        <begin position="183"/>
        <end position="245"/>
    </location>
</feature>
<dbReference type="EMBL" id="VLNT01000010">
    <property type="protein sequence ID" value="TSD62259.1"/>
    <property type="molecule type" value="Genomic_DNA"/>
</dbReference>
<evidence type="ECO:0000259" key="5">
    <source>
        <dbReference type="Pfam" id="PF07730"/>
    </source>
</evidence>
<dbReference type="InterPro" id="IPR011712">
    <property type="entry name" value="Sig_transdc_His_kin_sub3_dim/P"/>
</dbReference>
<dbReference type="Gene3D" id="3.30.565.10">
    <property type="entry name" value="Histidine kinase-like ATPase, C-terminal domain"/>
    <property type="match status" value="1"/>
</dbReference>
<evidence type="ECO:0000256" key="4">
    <source>
        <dbReference type="SAM" id="Phobius"/>
    </source>
</evidence>
<reference evidence="6 7" key="1">
    <citation type="submission" date="2019-07" db="EMBL/GenBank/DDBJ databases">
        <authorList>
            <person name="Zhao L.H."/>
        </authorList>
    </citation>
    <scope>NUCLEOTIDE SEQUENCE [LARGE SCALE GENOMIC DNA]</scope>
    <source>
        <strain evidence="6 7">Co35</strain>
    </source>
</reference>
<dbReference type="SUPFAM" id="SSF55874">
    <property type="entry name" value="ATPase domain of HSP90 chaperone/DNA topoisomerase II/histidine kinase"/>
    <property type="match status" value="1"/>
</dbReference>
<dbReference type="InterPro" id="IPR036890">
    <property type="entry name" value="HATPase_C_sf"/>
</dbReference>
<comment type="caution">
    <text evidence="6">The sequence shown here is derived from an EMBL/GenBank/DDBJ whole genome shotgun (WGS) entry which is preliminary data.</text>
</comment>
<keyword evidence="7" id="KW-1185">Reference proteome</keyword>
<keyword evidence="4" id="KW-0472">Membrane</keyword>
<dbReference type="GO" id="GO:0016020">
    <property type="term" value="C:membrane"/>
    <property type="evidence" value="ECO:0007669"/>
    <property type="project" value="InterPro"/>
</dbReference>
<keyword evidence="2 6" id="KW-0418">Kinase</keyword>
<evidence type="ECO:0000256" key="1">
    <source>
        <dbReference type="ARBA" id="ARBA00022679"/>
    </source>
</evidence>
<proteinExistence type="predicted"/>
<dbReference type="InterPro" id="IPR050482">
    <property type="entry name" value="Sensor_HK_TwoCompSys"/>
</dbReference>
<accession>A0A554S7E0</accession>
<sequence length="365" mass="39234">MRRVAPEEWSGFVMLVVCAGVSLPVIIGWNTTSIPYLLWVTLFAVAFVALLAAVLTTSFLGRIAYGVAVVAGWLLLLSVDHTGLVPIVLVMVAASGPGIVSGRTTAAIIVANTAVIGLAVSRTDDRWENTVISAGFYLLIQIASYLSVAAIMREQRLRGELSEAHVELQAQSVLLEETSRSAERLRISRDLHDLIGHQLTVLTLELEAARHREGAEAKEHVERADRVARDLLANVRSTVGELRDRPTELMTVLKKVGKDAPGLDVDVQVEDGVTLDERQTETLVRAMQEIVTNTLRHARADNLTVDVRCADGLVVLTAVDDGIGASGVRPGNGLNGLTERFAALGGAVEFDGAGGFRIEARVPVR</sequence>
<gene>
    <name evidence="6" type="ORF">FNM00_13005</name>
</gene>
<feature type="transmembrane region" description="Helical" evidence="4">
    <location>
        <begin position="132"/>
        <end position="152"/>
    </location>
</feature>
<dbReference type="RefSeq" id="WP_143913974.1">
    <property type="nucleotide sequence ID" value="NZ_VLNT01000010.1"/>
</dbReference>
<keyword evidence="3" id="KW-0902">Two-component regulatory system</keyword>
<feature type="transmembrane region" description="Helical" evidence="4">
    <location>
        <begin position="36"/>
        <end position="56"/>
    </location>
</feature>
<dbReference type="GO" id="GO:0000155">
    <property type="term" value="F:phosphorelay sensor kinase activity"/>
    <property type="evidence" value="ECO:0007669"/>
    <property type="project" value="InterPro"/>
</dbReference>
<dbReference type="Gene3D" id="1.20.5.1930">
    <property type="match status" value="1"/>
</dbReference>
<dbReference type="Proteomes" id="UP000316988">
    <property type="component" value="Unassembled WGS sequence"/>
</dbReference>
<keyword evidence="1" id="KW-0808">Transferase</keyword>
<evidence type="ECO:0000313" key="7">
    <source>
        <dbReference type="Proteomes" id="UP000316988"/>
    </source>
</evidence>
<dbReference type="AlphaFoldDB" id="A0A554S7E0"/>
<feature type="transmembrane region" description="Helical" evidence="4">
    <location>
        <begin position="100"/>
        <end position="120"/>
    </location>
</feature>
<name>A0A554S7E0_9ACTN</name>
<evidence type="ECO:0000313" key="6">
    <source>
        <dbReference type="EMBL" id="TSD62259.1"/>
    </source>
</evidence>
<organism evidence="6 7">
    <name type="scientific">Aeromicrobium piscarium</name>
    <dbReference type="NCBI Taxonomy" id="2590901"/>
    <lineage>
        <taxon>Bacteria</taxon>
        <taxon>Bacillati</taxon>
        <taxon>Actinomycetota</taxon>
        <taxon>Actinomycetes</taxon>
        <taxon>Propionibacteriales</taxon>
        <taxon>Nocardioidaceae</taxon>
        <taxon>Aeromicrobium</taxon>
    </lineage>
</organism>
<evidence type="ECO:0000256" key="3">
    <source>
        <dbReference type="ARBA" id="ARBA00023012"/>
    </source>
</evidence>
<keyword evidence="4" id="KW-1133">Transmembrane helix</keyword>
<protein>
    <submittedName>
        <fullName evidence="6">Two-component sensor histidine kinase</fullName>
    </submittedName>
</protein>
<feature type="transmembrane region" description="Helical" evidence="4">
    <location>
        <begin position="63"/>
        <end position="94"/>
    </location>
</feature>